<keyword evidence="4" id="KW-1185">Reference proteome</keyword>
<proteinExistence type="inferred from homology"/>
<feature type="region of interest" description="Disordered" evidence="2">
    <location>
        <begin position="1"/>
        <end position="66"/>
    </location>
</feature>
<protein>
    <recommendedName>
        <fullName evidence="5">RNA polymerase I-specific transcription initiation factor RRN3</fullName>
    </recommendedName>
</protein>
<evidence type="ECO:0000256" key="2">
    <source>
        <dbReference type="SAM" id="MobiDB-lite"/>
    </source>
</evidence>
<dbReference type="PANTHER" id="PTHR12790:SF0">
    <property type="entry name" value="RNA POLYMERASE I-SPECIFIC TRANSCRIPTION INITIATION FACTOR RRN3-RELATED"/>
    <property type="match status" value="1"/>
</dbReference>
<comment type="caution">
    <text evidence="3">The sequence shown here is derived from an EMBL/GenBank/DDBJ whole genome shotgun (WGS) entry which is preliminary data.</text>
</comment>
<reference evidence="3 4" key="1">
    <citation type="submission" date="2024-08" db="EMBL/GenBank/DDBJ databases">
        <authorList>
            <person name="Cucini C."/>
            <person name="Frati F."/>
        </authorList>
    </citation>
    <scope>NUCLEOTIDE SEQUENCE [LARGE SCALE GENOMIC DNA]</scope>
</reference>
<dbReference type="Pfam" id="PF05327">
    <property type="entry name" value="RRN3"/>
    <property type="match status" value="1"/>
</dbReference>
<evidence type="ECO:0000313" key="4">
    <source>
        <dbReference type="Proteomes" id="UP001642540"/>
    </source>
</evidence>
<comment type="similarity">
    <text evidence="1">Belongs to the RRN3 family.</text>
</comment>
<gene>
    <name evidence="3" type="ORF">ODALV1_LOCUS2763</name>
</gene>
<name>A0ABP1PQY2_9HEXA</name>
<sequence length="694" mass="77911">MKKAKLSSGSTSTSRTKGDVPSMSLSRKSVKASMHGVVKDLTNNGRKKASPPKTAAAEKAVVTKTPDSQLITPERVAKIFEPPEEMSPAEKSRETKRLVAYLVSVNKSTESTEINSSTLNGMLVVLQTHVDKIDEDNWNLVIQTLLYAISPKRCGIFFSGLEKFVNELVIHRPNYANPIMQVLISKLVRMNTSNNATDIPSVVELKCFDVAMKLICRVLEIIGVKTLNRSLLNMFTACYPFVLRPPLTHFYYIRNLLEVNSLAENSLTYSVLSVIIHKLTHLDSLLPRDILESDQLQSLTLPKVEKNSNVNSYIITGVDAEDFIVEILTAYLKAENEIEHTRQVATLDICLSYLISYLVSVYETINFTSLLSIFESEILPTFNTNCVQFCFFELINLKEEFLHGFLNFLWKKFLNVNTPTVIRVQTAGYIAGVLARSMKVDRRTLKRWITRLSDYANEYLASKAKSSPNSTSPGYSWSNVNIHAHAPFYAVCQAIFYTFAFRHFELVYGDVPHLKGEDDKNDCNKPNVFSLPPPSSALKYIYSLNLQSLITSNLNPLKACSPNVAKAFVAVTHGYQISYCKTVLERNNRASIRNMIYENMRDVSNDIEERGVNLLNESFFPFDPMPLAYCKMIVEDNFRVYDPNSLALSMVGEAASQGSVAKQNIDGGDTEDSCDLDFDDNDVVDSGDILLDCD</sequence>
<evidence type="ECO:0008006" key="5">
    <source>
        <dbReference type="Google" id="ProtNLM"/>
    </source>
</evidence>
<evidence type="ECO:0000313" key="3">
    <source>
        <dbReference type="EMBL" id="CAL8073961.1"/>
    </source>
</evidence>
<dbReference type="PANTHER" id="PTHR12790">
    <property type="entry name" value="TRANSCRIPTION INITIATION FACTOR IA RRN3"/>
    <property type="match status" value="1"/>
</dbReference>
<organism evidence="3 4">
    <name type="scientific">Orchesella dallaii</name>
    <dbReference type="NCBI Taxonomy" id="48710"/>
    <lineage>
        <taxon>Eukaryota</taxon>
        <taxon>Metazoa</taxon>
        <taxon>Ecdysozoa</taxon>
        <taxon>Arthropoda</taxon>
        <taxon>Hexapoda</taxon>
        <taxon>Collembola</taxon>
        <taxon>Entomobryomorpha</taxon>
        <taxon>Entomobryoidea</taxon>
        <taxon>Orchesellidae</taxon>
        <taxon>Orchesellinae</taxon>
        <taxon>Orchesella</taxon>
    </lineage>
</organism>
<feature type="compositionally biased region" description="Low complexity" evidence="2">
    <location>
        <begin position="51"/>
        <end position="66"/>
    </location>
</feature>
<dbReference type="InterPro" id="IPR007991">
    <property type="entry name" value="RNA_pol_I_trans_ini_fac_RRN3"/>
</dbReference>
<accession>A0ABP1PQY2</accession>
<dbReference type="EMBL" id="CAXLJM020000007">
    <property type="protein sequence ID" value="CAL8073961.1"/>
    <property type="molecule type" value="Genomic_DNA"/>
</dbReference>
<dbReference type="Proteomes" id="UP001642540">
    <property type="component" value="Unassembled WGS sequence"/>
</dbReference>
<evidence type="ECO:0000256" key="1">
    <source>
        <dbReference type="ARBA" id="ARBA00010098"/>
    </source>
</evidence>